<dbReference type="Pfam" id="PF00378">
    <property type="entry name" value="ECH_1"/>
    <property type="match status" value="1"/>
</dbReference>
<keyword evidence="2" id="KW-0456">Lyase</keyword>
<dbReference type="GO" id="GO:0006635">
    <property type="term" value="P:fatty acid beta-oxidation"/>
    <property type="evidence" value="ECO:0007669"/>
    <property type="project" value="TreeGrafter"/>
</dbReference>
<evidence type="ECO:0000256" key="3">
    <source>
        <dbReference type="ARBA" id="ARBA00023709"/>
    </source>
</evidence>
<organism evidence="6 7">
    <name type="scientific">Candidatus Ruania gallistercoris</name>
    <dbReference type="NCBI Taxonomy" id="2838746"/>
    <lineage>
        <taxon>Bacteria</taxon>
        <taxon>Bacillati</taxon>
        <taxon>Actinomycetota</taxon>
        <taxon>Actinomycetes</taxon>
        <taxon>Micrococcales</taxon>
        <taxon>Ruaniaceae</taxon>
        <taxon>Ruania</taxon>
    </lineage>
</organism>
<comment type="similarity">
    <text evidence="1 5">Belongs to the enoyl-CoA hydratase/isomerase family.</text>
</comment>
<evidence type="ECO:0000256" key="1">
    <source>
        <dbReference type="ARBA" id="ARBA00005254"/>
    </source>
</evidence>
<dbReference type="Proteomes" id="UP000824037">
    <property type="component" value="Unassembled WGS sequence"/>
</dbReference>
<dbReference type="GO" id="GO:0004300">
    <property type="term" value="F:enoyl-CoA hydratase activity"/>
    <property type="evidence" value="ECO:0007669"/>
    <property type="project" value="UniProtKB-EC"/>
</dbReference>
<dbReference type="PANTHER" id="PTHR11941">
    <property type="entry name" value="ENOYL-COA HYDRATASE-RELATED"/>
    <property type="match status" value="1"/>
</dbReference>
<dbReference type="Gene3D" id="1.10.12.10">
    <property type="entry name" value="Lyase 2-enoyl-coa Hydratase, Chain A, domain 2"/>
    <property type="match status" value="1"/>
</dbReference>
<dbReference type="CDD" id="cd06558">
    <property type="entry name" value="crotonase-like"/>
    <property type="match status" value="1"/>
</dbReference>
<dbReference type="SUPFAM" id="SSF52096">
    <property type="entry name" value="ClpP/crotonase"/>
    <property type="match status" value="1"/>
</dbReference>
<evidence type="ECO:0000256" key="4">
    <source>
        <dbReference type="ARBA" id="ARBA00023717"/>
    </source>
</evidence>
<accession>A0A9D2ECI2</accession>
<evidence type="ECO:0000313" key="7">
    <source>
        <dbReference type="Proteomes" id="UP000824037"/>
    </source>
</evidence>
<gene>
    <name evidence="6" type="ORF">H9815_04255</name>
</gene>
<proteinExistence type="inferred from homology"/>
<name>A0A9D2ECI2_9MICO</name>
<comment type="catalytic activity">
    <reaction evidence="4">
        <text>a 4-saturated-(3S)-3-hydroxyacyl-CoA = a (3E)-enoyl-CoA + H2O</text>
        <dbReference type="Rhea" id="RHEA:20724"/>
        <dbReference type="ChEBI" id="CHEBI:15377"/>
        <dbReference type="ChEBI" id="CHEBI:58521"/>
        <dbReference type="ChEBI" id="CHEBI:137480"/>
        <dbReference type="EC" id="4.2.1.17"/>
    </reaction>
</comment>
<evidence type="ECO:0000313" key="6">
    <source>
        <dbReference type="EMBL" id="HIZ34968.1"/>
    </source>
</evidence>
<protein>
    <submittedName>
        <fullName evidence="6">Enoyl-CoA hydratase/isomerase family protein</fullName>
    </submittedName>
</protein>
<reference evidence="6" key="1">
    <citation type="journal article" date="2021" name="PeerJ">
        <title>Extensive microbial diversity within the chicken gut microbiome revealed by metagenomics and culture.</title>
        <authorList>
            <person name="Gilroy R."/>
            <person name="Ravi A."/>
            <person name="Getino M."/>
            <person name="Pursley I."/>
            <person name="Horton D.L."/>
            <person name="Alikhan N.F."/>
            <person name="Baker D."/>
            <person name="Gharbi K."/>
            <person name="Hall N."/>
            <person name="Watson M."/>
            <person name="Adriaenssens E.M."/>
            <person name="Foster-Nyarko E."/>
            <person name="Jarju S."/>
            <person name="Secka A."/>
            <person name="Antonio M."/>
            <person name="Oren A."/>
            <person name="Chaudhuri R.R."/>
            <person name="La Ragione R."/>
            <person name="Hildebrand F."/>
            <person name="Pallen M.J."/>
        </authorList>
    </citation>
    <scope>NUCLEOTIDE SEQUENCE</scope>
    <source>
        <strain evidence="6">ChiGjej4B4-7305</strain>
    </source>
</reference>
<dbReference type="InterPro" id="IPR018376">
    <property type="entry name" value="Enoyl-CoA_hyd/isom_CS"/>
</dbReference>
<dbReference type="PROSITE" id="PS00166">
    <property type="entry name" value="ENOYL_COA_HYDRATASE"/>
    <property type="match status" value="1"/>
</dbReference>
<dbReference type="PANTHER" id="PTHR11941:SF54">
    <property type="entry name" value="ENOYL-COA HYDRATASE, MITOCHONDRIAL"/>
    <property type="match status" value="1"/>
</dbReference>
<evidence type="ECO:0000256" key="2">
    <source>
        <dbReference type="ARBA" id="ARBA00023239"/>
    </source>
</evidence>
<sequence length="266" mass="28253">MSNENSPAEGQTTWFMDPSGQVATIEVDRATKLNAFTPTMLLDLERAVAEIEASQARVALVRTAGQKVFCVGADITLFSQLSSVQMWRDWIGVGHRVFNALESLRCPTIAVIDGLAFGGGLELALACDLRIMVDGARLALPETGLGTVPGWGGAGRLPKLIGAARAKEMIFARREVDAARALDWGLVNAVAPAEELEETVQQWVDEVRSSAPVANALAKQLITASLEGASPHLIEGLAGGLSLATEDLREGVAAFTEKRAAEFTGR</sequence>
<comment type="catalytic activity">
    <reaction evidence="3">
        <text>a (3S)-3-hydroxyacyl-CoA = a (2E)-enoyl-CoA + H2O</text>
        <dbReference type="Rhea" id="RHEA:16105"/>
        <dbReference type="ChEBI" id="CHEBI:15377"/>
        <dbReference type="ChEBI" id="CHEBI:57318"/>
        <dbReference type="ChEBI" id="CHEBI:58856"/>
        <dbReference type="EC" id="4.2.1.17"/>
    </reaction>
</comment>
<comment type="caution">
    <text evidence="6">The sequence shown here is derived from an EMBL/GenBank/DDBJ whole genome shotgun (WGS) entry which is preliminary data.</text>
</comment>
<dbReference type="InterPro" id="IPR014748">
    <property type="entry name" value="Enoyl-CoA_hydra_C"/>
</dbReference>
<dbReference type="EMBL" id="DXBY01000068">
    <property type="protein sequence ID" value="HIZ34968.1"/>
    <property type="molecule type" value="Genomic_DNA"/>
</dbReference>
<dbReference type="AlphaFoldDB" id="A0A9D2ECI2"/>
<dbReference type="InterPro" id="IPR001753">
    <property type="entry name" value="Enoyl-CoA_hydra/iso"/>
</dbReference>
<evidence type="ECO:0000256" key="5">
    <source>
        <dbReference type="RuleBase" id="RU003707"/>
    </source>
</evidence>
<dbReference type="InterPro" id="IPR029045">
    <property type="entry name" value="ClpP/crotonase-like_dom_sf"/>
</dbReference>
<reference evidence="6" key="2">
    <citation type="submission" date="2021-04" db="EMBL/GenBank/DDBJ databases">
        <authorList>
            <person name="Gilroy R."/>
        </authorList>
    </citation>
    <scope>NUCLEOTIDE SEQUENCE</scope>
    <source>
        <strain evidence="6">ChiGjej4B4-7305</strain>
    </source>
</reference>
<dbReference type="Gene3D" id="3.90.226.10">
    <property type="entry name" value="2-enoyl-CoA Hydratase, Chain A, domain 1"/>
    <property type="match status" value="1"/>
</dbReference>